<keyword evidence="15" id="KW-1185">Reference proteome</keyword>
<evidence type="ECO:0000259" key="13">
    <source>
        <dbReference type="PROSITE" id="PS50885"/>
    </source>
</evidence>
<dbReference type="SMART" id="SM00388">
    <property type="entry name" value="HisKA"/>
    <property type="match status" value="1"/>
</dbReference>
<keyword evidence="4" id="KW-0597">Phosphoprotein</keyword>
<evidence type="ECO:0000256" key="4">
    <source>
        <dbReference type="ARBA" id="ARBA00022553"/>
    </source>
</evidence>
<dbReference type="InterPro" id="IPR036890">
    <property type="entry name" value="HATPase_C_sf"/>
</dbReference>
<dbReference type="PANTHER" id="PTHR45436:SF8">
    <property type="entry name" value="HISTIDINE KINASE"/>
    <property type="match status" value="1"/>
</dbReference>
<dbReference type="InterPro" id="IPR004358">
    <property type="entry name" value="Sig_transdc_His_kin-like_C"/>
</dbReference>
<evidence type="ECO:0000256" key="1">
    <source>
        <dbReference type="ARBA" id="ARBA00000085"/>
    </source>
</evidence>
<comment type="catalytic activity">
    <reaction evidence="1">
        <text>ATP + protein L-histidine = ADP + protein N-phospho-L-histidine.</text>
        <dbReference type="EC" id="2.7.13.3"/>
    </reaction>
</comment>
<feature type="transmembrane region" description="Helical" evidence="11">
    <location>
        <begin position="21"/>
        <end position="46"/>
    </location>
</feature>
<evidence type="ECO:0000256" key="6">
    <source>
        <dbReference type="ARBA" id="ARBA00022692"/>
    </source>
</evidence>
<evidence type="ECO:0000256" key="9">
    <source>
        <dbReference type="ARBA" id="ARBA00023012"/>
    </source>
</evidence>
<dbReference type="InterPro" id="IPR005467">
    <property type="entry name" value="His_kinase_dom"/>
</dbReference>
<dbReference type="PRINTS" id="PR00344">
    <property type="entry name" value="BCTRLSENSOR"/>
</dbReference>
<organism evidence="14 15">
    <name type="scientific">Novosphingobium pituita</name>
    <dbReference type="NCBI Taxonomy" id="3056842"/>
    <lineage>
        <taxon>Bacteria</taxon>
        <taxon>Pseudomonadati</taxon>
        <taxon>Pseudomonadota</taxon>
        <taxon>Alphaproteobacteria</taxon>
        <taxon>Sphingomonadales</taxon>
        <taxon>Sphingomonadaceae</taxon>
        <taxon>Novosphingobium</taxon>
    </lineage>
</organism>
<keyword evidence="6 11" id="KW-0812">Transmembrane</keyword>
<keyword evidence="5" id="KW-0808">Transferase</keyword>
<feature type="transmembrane region" description="Helical" evidence="11">
    <location>
        <begin position="162"/>
        <end position="184"/>
    </location>
</feature>
<dbReference type="Gene3D" id="6.10.340.10">
    <property type="match status" value="1"/>
</dbReference>
<dbReference type="Proteomes" id="UP001187221">
    <property type="component" value="Unassembled WGS sequence"/>
</dbReference>
<dbReference type="Pfam" id="PF00512">
    <property type="entry name" value="HisKA"/>
    <property type="match status" value="1"/>
</dbReference>
<gene>
    <name evidence="14" type="ORF">NUTIK01_04110</name>
</gene>
<evidence type="ECO:0000256" key="8">
    <source>
        <dbReference type="ARBA" id="ARBA00022989"/>
    </source>
</evidence>
<dbReference type="EC" id="2.7.13.3" evidence="3"/>
<feature type="domain" description="Histidine kinase" evidence="12">
    <location>
        <begin position="247"/>
        <end position="469"/>
    </location>
</feature>
<accession>A0ABQ6P307</accession>
<evidence type="ECO:0000256" key="10">
    <source>
        <dbReference type="ARBA" id="ARBA00023136"/>
    </source>
</evidence>
<comment type="caution">
    <text evidence="14">The sequence shown here is derived from an EMBL/GenBank/DDBJ whole genome shotgun (WGS) entry which is preliminary data.</text>
</comment>
<dbReference type="SMART" id="SM00387">
    <property type="entry name" value="HATPase_c"/>
    <property type="match status" value="1"/>
</dbReference>
<dbReference type="InterPro" id="IPR036097">
    <property type="entry name" value="HisK_dim/P_sf"/>
</dbReference>
<evidence type="ECO:0000313" key="15">
    <source>
        <dbReference type="Proteomes" id="UP001187221"/>
    </source>
</evidence>
<keyword evidence="8 11" id="KW-1133">Transmembrane helix</keyword>
<dbReference type="SUPFAM" id="SSF47384">
    <property type="entry name" value="Homodimeric domain of signal transducing histidine kinase"/>
    <property type="match status" value="1"/>
</dbReference>
<dbReference type="InterPro" id="IPR003660">
    <property type="entry name" value="HAMP_dom"/>
</dbReference>
<comment type="subcellular location">
    <subcellularLocation>
        <location evidence="2">Membrane</location>
    </subcellularLocation>
</comment>
<dbReference type="Gene3D" id="3.30.565.10">
    <property type="entry name" value="Histidine kinase-like ATPase, C-terminal domain"/>
    <property type="match status" value="1"/>
</dbReference>
<dbReference type="InterPro" id="IPR050428">
    <property type="entry name" value="TCS_sensor_his_kinase"/>
</dbReference>
<protein>
    <recommendedName>
        <fullName evidence="3">histidine kinase</fullName>
        <ecNumber evidence="3">2.7.13.3</ecNumber>
    </recommendedName>
</protein>
<proteinExistence type="predicted"/>
<dbReference type="PROSITE" id="PS50885">
    <property type="entry name" value="HAMP"/>
    <property type="match status" value="1"/>
</dbReference>
<keyword evidence="10 11" id="KW-0472">Membrane</keyword>
<dbReference type="PANTHER" id="PTHR45436">
    <property type="entry name" value="SENSOR HISTIDINE KINASE YKOH"/>
    <property type="match status" value="1"/>
</dbReference>
<dbReference type="PROSITE" id="PS50109">
    <property type="entry name" value="HIS_KIN"/>
    <property type="match status" value="1"/>
</dbReference>
<dbReference type="InterPro" id="IPR003661">
    <property type="entry name" value="HisK_dim/P_dom"/>
</dbReference>
<dbReference type="CDD" id="cd00082">
    <property type="entry name" value="HisKA"/>
    <property type="match status" value="1"/>
</dbReference>
<dbReference type="SUPFAM" id="SSF55874">
    <property type="entry name" value="ATPase domain of HSP90 chaperone/DNA topoisomerase II/histidine kinase"/>
    <property type="match status" value="1"/>
</dbReference>
<evidence type="ECO:0000256" key="7">
    <source>
        <dbReference type="ARBA" id="ARBA00022777"/>
    </source>
</evidence>
<evidence type="ECO:0000256" key="11">
    <source>
        <dbReference type="SAM" id="Phobius"/>
    </source>
</evidence>
<keyword evidence="9" id="KW-0902">Two-component regulatory system</keyword>
<evidence type="ECO:0000256" key="3">
    <source>
        <dbReference type="ARBA" id="ARBA00012438"/>
    </source>
</evidence>
<reference evidence="14 15" key="1">
    <citation type="submission" date="2023-06" db="EMBL/GenBank/DDBJ databases">
        <title>Draft genome sequence of Novosphingobium sp. strain IK01.</title>
        <authorList>
            <person name="Hatamoto M."/>
            <person name="Ikarashi T."/>
            <person name="Yamaguchi T."/>
        </authorList>
    </citation>
    <scope>NUCLEOTIDE SEQUENCE [LARGE SCALE GENOMIC DNA]</scope>
    <source>
        <strain evidence="14 15">IK01</strain>
    </source>
</reference>
<evidence type="ECO:0000256" key="5">
    <source>
        <dbReference type="ARBA" id="ARBA00022679"/>
    </source>
</evidence>
<dbReference type="Gene3D" id="1.10.287.130">
    <property type="match status" value="1"/>
</dbReference>
<keyword evidence="7" id="KW-0418">Kinase</keyword>
<feature type="domain" description="HAMP" evidence="13">
    <location>
        <begin position="186"/>
        <end position="239"/>
    </location>
</feature>
<sequence length="477" mass="51062">MFSMRRPDRRALPNRALSSGAFRFAGLMAGISALGSMLLLVAVAMVTNHAIAEGLSDAVATETGILVGEDRELGRAELVRAIARHTRAVHDHAFRYLLVDRAGKRLAGTLPLAARRVGWGEVEIVTHAGRVRVLANGVTLADGAVLVVGGDMEDLRQLRDELIGFTALWGGGIVLLALVGGLWAGTVFLRRLDQTNEAIDRIVKGALSERLPRFGISPEFDRLTANLNTMLERIDGLVAGLRQVSVDVAHDLRTPLTRLRHRIEGLLDQPEPGPGDRVGLEDQVAACLAQIDEIIRIFSSLLRIAALENHEARAHFAPVDLSALLARLGAVYGPAVEDEGRHLHLALDEGVCAEGDGDLLAQAITNLIENATRHTPAGSRITVRLLRPEQAASGPVVVVEDDGPGVPEDQRERVLQRFVRLDASRSTPGSGLGLALVAAIVRLHGGDLRLEDGDEGTGTKMGRGLRVVIRLAGRGLA</sequence>
<evidence type="ECO:0000313" key="14">
    <source>
        <dbReference type="EMBL" id="GMM59634.1"/>
    </source>
</evidence>
<dbReference type="InterPro" id="IPR003594">
    <property type="entry name" value="HATPase_dom"/>
</dbReference>
<dbReference type="EMBL" id="BTFW01000001">
    <property type="protein sequence ID" value="GMM59634.1"/>
    <property type="molecule type" value="Genomic_DNA"/>
</dbReference>
<evidence type="ECO:0000259" key="12">
    <source>
        <dbReference type="PROSITE" id="PS50109"/>
    </source>
</evidence>
<evidence type="ECO:0000256" key="2">
    <source>
        <dbReference type="ARBA" id="ARBA00004370"/>
    </source>
</evidence>
<dbReference type="Pfam" id="PF02518">
    <property type="entry name" value="HATPase_c"/>
    <property type="match status" value="1"/>
</dbReference>
<dbReference type="SMART" id="SM00304">
    <property type="entry name" value="HAMP"/>
    <property type="match status" value="1"/>
</dbReference>
<name>A0ABQ6P307_9SPHN</name>